<organism evidence="4 5">
    <name type="scientific">Alkalilimnicola ehrlichii</name>
    <dbReference type="NCBI Taxonomy" id="351052"/>
    <lineage>
        <taxon>Bacteria</taxon>
        <taxon>Pseudomonadati</taxon>
        <taxon>Pseudomonadota</taxon>
        <taxon>Gammaproteobacteria</taxon>
        <taxon>Chromatiales</taxon>
        <taxon>Ectothiorhodospiraceae</taxon>
        <taxon>Alkalilimnicola</taxon>
    </lineage>
</organism>
<feature type="domain" description="Outer membrane protein beta-barrel" evidence="3">
    <location>
        <begin position="13"/>
        <end position="154"/>
    </location>
</feature>
<reference evidence="5" key="1">
    <citation type="submission" date="2017-05" db="EMBL/GenBank/DDBJ databases">
        <authorList>
            <person name="Sharma S."/>
            <person name="Sidhu C."/>
            <person name="Pinnaka A.K."/>
        </authorList>
    </citation>
    <scope>NUCLEOTIDE SEQUENCE [LARGE SCALE GENOMIC DNA]</scope>
    <source>
        <strain evidence="5">AK93</strain>
    </source>
</reference>
<gene>
    <name evidence="4" type="ORF">CAL65_11615</name>
</gene>
<dbReference type="RefSeq" id="WP_116302244.1">
    <property type="nucleotide sequence ID" value="NZ_NFZV01000009.1"/>
</dbReference>
<comment type="caution">
    <text evidence="4">The sequence shown here is derived from an EMBL/GenBank/DDBJ whole genome shotgun (WGS) entry which is preliminary data.</text>
</comment>
<evidence type="ECO:0000313" key="4">
    <source>
        <dbReference type="EMBL" id="RFA36096.1"/>
    </source>
</evidence>
<evidence type="ECO:0000313" key="5">
    <source>
        <dbReference type="Proteomes" id="UP000256763"/>
    </source>
</evidence>
<dbReference type="SUPFAM" id="SSF56925">
    <property type="entry name" value="OMPA-like"/>
    <property type="match status" value="1"/>
</dbReference>
<dbReference type="InterPro" id="IPR011250">
    <property type="entry name" value="OMP/PagP_B-barrel"/>
</dbReference>
<dbReference type="AlphaFoldDB" id="A0A3E0WVS1"/>
<dbReference type="InterPro" id="IPR027385">
    <property type="entry name" value="Beta-barrel_OMP"/>
</dbReference>
<dbReference type="OrthoDB" id="5799815at2"/>
<evidence type="ECO:0000256" key="2">
    <source>
        <dbReference type="SAM" id="SignalP"/>
    </source>
</evidence>
<accession>A0A3E0WVS1</accession>
<protein>
    <recommendedName>
        <fullName evidence="3">Outer membrane protein beta-barrel domain-containing protein</fullName>
    </recommendedName>
</protein>
<dbReference type="Pfam" id="PF13505">
    <property type="entry name" value="OMP_b-brl"/>
    <property type="match status" value="1"/>
</dbReference>
<keyword evidence="5" id="KW-1185">Reference proteome</keyword>
<evidence type="ECO:0000256" key="1">
    <source>
        <dbReference type="ARBA" id="ARBA00022729"/>
    </source>
</evidence>
<feature type="chain" id="PRO_5017748651" description="Outer membrane protein beta-barrel domain-containing protein" evidence="2">
    <location>
        <begin position="22"/>
        <end position="159"/>
    </location>
</feature>
<evidence type="ECO:0000259" key="3">
    <source>
        <dbReference type="Pfam" id="PF13505"/>
    </source>
</evidence>
<dbReference type="Gene3D" id="2.40.160.20">
    <property type="match status" value="1"/>
</dbReference>
<sequence length="159" mass="17029">MKKAVTSLGLIIGLASGGAFAQQLDERDFYIGGGINVNSLSGADDSTGYQLFAGYKMPWLDVDPFNVAVELGYLDTGDFDFDVGGDESFSGIWANALVGYPVSRDVQFFGRAGFDFGDDDGLMFGVGAGYALTSQLELRGEYVVRDNTNSVQANVAFHF</sequence>
<proteinExistence type="predicted"/>
<feature type="signal peptide" evidence="2">
    <location>
        <begin position="1"/>
        <end position="21"/>
    </location>
</feature>
<dbReference type="EMBL" id="NFZW01000010">
    <property type="protein sequence ID" value="RFA36096.1"/>
    <property type="molecule type" value="Genomic_DNA"/>
</dbReference>
<name>A0A3E0WVS1_9GAMM</name>
<dbReference type="Proteomes" id="UP000256763">
    <property type="component" value="Unassembled WGS sequence"/>
</dbReference>
<keyword evidence="1 2" id="KW-0732">Signal</keyword>